<protein>
    <submittedName>
        <fullName evidence="1">Uncharacterized protein</fullName>
    </submittedName>
</protein>
<keyword evidence="2" id="KW-1185">Reference proteome</keyword>
<accession>A0A9D3PX40</accession>
<gene>
    <name evidence="1" type="ORF">MATL_G00127520</name>
</gene>
<comment type="caution">
    <text evidence="1">The sequence shown here is derived from an EMBL/GenBank/DDBJ whole genome shotgun (WGS) entry which is preliminary data.</text>
</comment>
<dbReference type="AlphaFoldDB" id="A0A9D3PX40"/>
<reference evidence="1" key="1">
    <citation type="submission" date="2021-01" db="EMBL/GenBank/DDBJ databases">
        <authorList>
            <person name="Zahm M."/>
            <person name="Roques C."/>
            <person name="Cabau C."/>
            <person name="Klopp C."/>
            <person name="Donnadieu C."/>
            <person name="Jouanno E."/>
            <person name="Lampietro C."/>
            <person name="Louis A."/>
            <person name="Herpin A."/>
            <person name="Echchiki A."/>
            <person name="Berthelot C."/>
            <person name="Parey E."/>
            <person name="Roest-Crollius H."/>
            <person name="Braasch I."/>
            <person name="Postlethwait J."/>
            <person name="Bobe J."/>
            <person name="Montfort J."/>
            <person name="Bouchez O."/>
            <person name="Begum T."/>
            <person name="Mejri S."/>
            <person name="Adams A."/>
            <person name="Chen W.-J."/>
            <person name="Guiguen Y."/>
        </authorList>
    </citation>
    <scope>NUCLEOTIDE SEQUENCE</scope>
    <source>
        <strain evidence="1">YG-15Mar2019-1</strain>
        <tissue evidence="1">Brain</tissue>
    </source>
</reference>
<name>A0A9D3PX40_MEGAT</name>
<evidence type="ECO:0000313" key="1">
    <source>
        <dbReference type="EMBL" id="KAG7469303.1"/>
    </source>
</evidence>
<proteinExistence type="predicted"/>
<evidence type="ECO:0000313" key="2">
    <source>
        <dbReference type="Proteomes" id="UP001046870"/>
    </source>
</evidence>
<sequence>MSSLQYTCFCANGLTTVPFIHSHFTSLSSLHCKSYTDFWHPRISPVNLHCKSYTDFWHLNISPVKYIITSDYQRPGYLRTQLNFFQCGQQRSIQQGPTTY</sequence>
<dbReference type="Proteomes" id="UP001046870">
    <property type="component" value="Chromosome 10"/>
</dbReference>
<organism evidence="1 2">
    <name type="scientific">Megalops atlanticus</name>
    <name type="common">Tarpon</name>
    <name type="synonym">Clupea gigantea</name>
    <dbReference type="NCBI Taxonomy" id="7932"/>
    <lineage>
        <taxon>Eukaryota</taxon>
        <taxon>Metazoa</taxon>
        <taxon>Chordata</taxon>
        <taxon>Craniata</taxon>
        <taxon>Vertebrata</taxon>
        <taxon>Euteleostomi</taxon>
        <taxon>Actinopterygii</taxon>
        <taxon>Neopterygii</taxon>
        <taxon>Teleostei</taxon>
        <taxon>Elopiformes</taxon>
        <taxon>Megalopidae</taxon>
        <taxon>Megalops</taxon>
    </lineage>
</organism>
<dbReference type="EMBL" id="JAFDVH010000010">
    <property type="protein sequence ID" value="KAG7469303.1"/>
    <property type="molecule type" value="Genomic_DNA"/>
</dbReference>